<dbReference type="AlphaFoldDB" id="K9ZP12"/>
<evidence type="ECO:0000313" key="1">
    <source>
        <dbReference type="EMBL" id="AFZ60534.1"/>
    </source>
</evidence>
<protein>
    <submittedName>
        <fullName evidence="1">Uncharacterized protein</fullName>
    </submittedName>
</protein>
<reference evidence="2" key="1">
    <citation type="journal article" date="2013" name="Proc. Natl. Acad. Sci. U.S.A.">
        <title>Improving the coverage of the cyanobacterial phylum using diversity-driven genome sequencing.</title>
        <authorList>
            <person name="Shih P.M."/>
            <person name="Wu D."/>
            <person name="Latifi A."/>
            <person name="Axen S.D."/>
            <person name="Fewer D.P."/>
            <person name="Talla E."/>
            <person name="Calteau A."/>
            <person name="Cai F."/>
            <person name="Tandeau de Marsac N."/>
            <person name="Rippka R."/>
            <person name="Herdman M."/>
            <person name="Sivonen K."/>
            <person name="Coursin T."/>
            <person name="Laurent T."/>
            <person name="Goodwin L."/>
            <person name="Nolan M."/>
            <person name="Davenport K.W."/>
            <person name="Han C.S."/>
            <person name="Rubin E.M."/>
            <person name="Eisen J.A."/>
            <person name="Woyke T."/>
            <person name="Gugger M."/>
            <person name="Kerfeld C.A."/>
        </authorList>
    </citation>
    <scope>NUCLEOTIDE SEQUENCE [LARGE SCALE GENOMIC DNA]</scope>
    <source>
        <strain evidence="2">ATCC 27899 / PCC 7122</strain>
    </source>
</reference>
<keyword evidence="2" id="KW-1185">Reference proteome</keyword>
<gene>
    <name evidence="1" type="ordered locus">Anacy_5204</name>
</gene>
<evidence type="ECO:0000313" key="2">
    <source>
        <dbReference type="Proteomes" id="UP000010474"/>
    </source>
</evidence>
<proteinExistence type="predicted"/>
<dbReference type="HOGENOM" id="CLU_2490999_0_0_3"/>
<dbReference type="EMBL" id="CP003659">
    <property type="protein sequence ID" value="AFZ60534.1"/>
    <property type="molecule type" value="Genomic_DNA"/>
</dbReference>
<dbReference type="KEGG" id="acy:Anacy_5204"/>
<dbReference type="Proteomes" id="UP000010474">
    <property type="component" value="Chromosome"/>
</dbReference>
<organism evidence="1 2">
    <name type="scientific">Anabaena cylindrica (strain ATCC 27899 / PCC 7122)</name>
    <dbReference type="NCBI Taxonomy" id="272123"/>
    <lineage>
        <taxon>Bacteria</taxon>
        <taxon>Bacillati</taxon>
        <taxon>Cyanobacteriota</taxon>
        <taxon>Cyanophyceae</taxon>
        <taxon>Nostocales</taxon>
        <taxon>Nostocaceae</taxon>
        <taxon>Anabaena</taxon>
    </lineage>
</organism>
<dbReference type="eggNOG" id="ENOG5030FPN">
    <property type="taxonomic scope" value="Bacteria"/>
</dbReference>
<accession>K9ZP12</accession>
<dbReference type="PATRIC" id="fig|272123.3.peg.5653"/>
<name>K9ZP12_ANACC</name>
<dbReference type="RefSeq" id="WP_015217148.1">
    <property type="nucleotide sequence ID" value="NC_019771.1"/>
</dbReference>
<dbReference type="OrthoDB" id="457863at2"/>
<sequence length="86" mass="10133">MPYIEIKTRKIIDSTLELDAGKITNRQRLIDFFKEEIVEESRNMLKKLGDTPAKEEYKKHSYPLKTLQAILENLENKQYGYLAKLS</sequence>